<evidence type="ECO:0000256" key="3">
    <source>
        <dbReference type="SAM" id="Phobius"/>
    </source>
</evidence>
<keyword evidence="6" id="KW-1185">Reference proteome</keyword>
<dbReference type="InterPro" id="IPR045307">
    <property type="entry name" value="ADCK1_dom"/>
</dbReference>
<gene>
    <name evidence="5" type="ORF">H4R20_000099</name>
</gene>
<reference evidence="5" key="1">
    <citation type="submission" date="2022-07" db="EMBL/GenBank/DDBJ databases">
        <title>Phylogenomic reconstructions and comparative analyses of Kickxellomycotina fungi.</title>
        <authorList>
            <person name="Reynolds N.K."/>
            <person name="Stajich J.E."/>
            <person name="Barry K."/>
            <person name="Grigoriev I.V."/>
            <person name="Crous P."/>
            <person name="Smith M.E."/>
        </authorList>
    </citation>
    <scope>NUCLEOTIDE SEQUENCE</scope>
    <source>
        <strain evidence="5">NRRL 1565</strain>
    </source>
</reference>
<feature type="transmembrane region" description="Helical" evidence="3">
    <location>
        <begin position="531"/>
        <end position="553"/>
    </location>
</feature>
<dbReference type="Proteomes" id="UP001140094">
    <property type="component" value="Unassembled WGS sequence"/>
</dbReference>
<dbReference type="SUPFAM" id="SSF56112">
    <property type="entry name" value="Protein kinase-like (PK-like)"/>
    <property type="match status" value="1"/>
</dbReference>
<dbReference type="OrthoDB" id="427480at2759"/>
<evidence type="ECO:0000256" key="1">
    <source>
        <dbReference type="ARBA" id="ARBA00009670"/>
    </source>
</evidence>
<dbReference type="Pfam" id="PF03109">
    <property type="entry name" value="ABC1"/>
    <property type="match status" value="1"/>
</dbReference>
<protein>
    <recommendedName>
        <fullName evidence="4">ABC1 atypical kinase-like domain-containing protein</fullName>
    </recommendedName>
</protein>
<comment type="similarity">
    <text evidence="1">Belongs to the protein kinase superfamily. ADCK protein kinase family.</text>
</comment>
<accession>A0A9W8LVS9</accession>
<evidence type="ECO:0000256" key="2">
    <source>
        <dbReference type="SAM" id="MobiDB-lite"/>
    </source>
</evidence>
<dbReference type="PANTHER" id="PTHR43173:SF37">
    <property type="entry name" value="ABC1 FAMILY PROTEIN C10F6.14C"/>
    <property type="match status" value="1"/>
</dbReference>
<name>A0A9W8LVS9_9FUNG</name>
<evidence type="ECO:0000259" key="4">
    <source>
        <dbReference type="Pfam" id="PF03109"/>
    </source>
</evidence>
<proteinExistence type="inferred from homology"/>
<feature type="domain" description="ABC1 atypical kinase-like" evidence="4">
    <location>
        <begin position="124"/>
        <end position="380"/>
    </location>
</feature>
<organism evidence="5 6">
    <name type="scientific">Coemansia guatemalensis</name>
    <dbReference type="NCBI Taxonomy" id="2761395"/>
    <lineage>
        <taxon>Eukaryota</taxon>
        <taxon>Fungi</taxon>
        <taxon>Fungi incertae sedis</taxon>
        <taxon>Zoopagomycota</taxon>
        <taxon>Kickxellomycotina</taxon>
        <taxon>Kickxellomycetes</taxon>
        <taxon>Kickxellales</taxon>
        <taxon>Kickxellaceae</taxon>
        <taxon>Coemansia</taxon>
    </lineage>
</organism>
<dbReference type="InterPro" id="IPR004147">
    <property type="entry name" value="ABC1_dom"/>
</dbReference>
<keyword evidence="3" id="KW-1133">Transmembrane helix</keyword>
<comment type="caution">
    <text evidence="5">The sequence shown here is derived from an EMBL/GenBank/DDBJ whole genome shotgun (WGS) entry which is preliminary data.</text>
</comment>
<sequence>MPFVPNAGSFGRAWQRSRHSWTGRAGLATGIIVVGYIYDRQFQASAMTRTARAFWDIAIISADYKINFRAERGIEHLTSIHERAAKRLLACCRENGGLFIKFGQSLAVQSALLPPPFRHELSTLYDNAPSAPVSHIAPVIERCFPGQTIDDLFTEFSSEAVASASVAQVHTARLRTDPAQVVAVKIQKPEIRKQIGWDLFALRTCSRMIEFAFDIPIMWSVREIEQRLREELDFEREGNNSELAQRDLTNLGDRWMKRSVYIPKVFWDVTRKEVLTTEWIDGTSLVHPEQLAQEGWSSKDVMQRMASLFAFQIFVTGNVHGDPHPGNILVRQNPLNSHTKEPQIVLLDHGLYVRESNTFRQQYAEFWRAAMLSDNKAMRRIASSWGMPDETMFSTMVSLKPPQLGSMRARRHTRNTNNTAGDRDSSSKGTHFDQQMEMKARAVAALRDSLKLPPELVFVTRNMNIVRANNQSLGTPVNRVQILGHYAARGLRMMLLHEATSPKRRYDHIHGVAPRRDTLLSRIAGVVSAEWSYATFCIALWVAGAGMAVYGLYGRLRALVLGRPYSQNPETVFDEAMRQALENRLGYKIDTSLFNA</sequence>
<keyword evidence="3" id="KW-0472">Membrane</keyword>
<feature type="region of interest" description="Disordered" evidence="2">
    <location>
        <begin position="404"/>
        <end position="434"/>
    </location>
</feature>
<dbReference type="EMBL" id="JANBUO010000002">
    <property type="protein sequence ID" value="KAJ2809479.1"/>
    <property type="molecule type" value="Genomic_DNA"/>
</dbReference>
<dbReference type="InterPro" id="IPR011009">
    <property type="entry name" value="Kinase-like_dom_sf"/>
</dbReference>
<dbReference type="InterPro" id="IPR051130">
    <property type="entry name" value="Mito_struct-func_regulator"/>
</dbReference>
<dbReference type="CDD" id="cd13969">
    <property type="entry name" value="ADCK1-like"/>
    <property type="match status" value="1"/>
</dbReference>
<keyword evidence="3" id="KW-0812">Transmembrane</keyword>
<dbReference type="PANTHER" id="PTHR43173">
    <property type="entry name" value="ABC1 FAMILY PROTEIN"/>
    <property type="match status" value="1"/>
</dbReference>
<evidence type="ECO:0000313" key="5">
    <source>
        <dbReference type="EMBL" id="KAJ2809479.1"/>
    </source>
</evidence>
<dbReference type="AlphaFoldDB" id="A0A9W8LVS9"/>
<feature type="compositionally biased region" description="Basic and acidic residues" evidence="2">
    <location>
        <begin position="421"/>
        <end position="434"/>
    </location>
</feature>
<evidence type="ECO:0000313" key="6">
    <source>
        <dbReference type="Proteomes" id="UP001140094"/>
    </source>
</evidence>